<evidence type="ECO:0000313" key="7">
    <source>
        <dbReference type="EMBL" id="RUS80755.1"/>
    </source>
</evidence>
<keyword evidence="3" id="KW-0862">Zinc</keyword>
<feature type="compositionally biased region" description="Basic and acidic residues" evidence="5">
    <location>
        <begin position="1162"/>
        <end position="1187"/>
    </location>
</feature>
<dbReference type="OrthoDB" id="6161085at2759"/>
<feature type="compositionally biased region" description="Low complexity" evidence="5">
    <location>
        <begin position="702"/>
        <end position="732"/>
    </location>
</feature>
<comment type="caution">
    <text evidence="7">The sequence shown here is derived from an EMBL/GenBank/DDBJ whole genome shotgun (WGS) entry which is preliminary data.</text>
</comment>
<dbReference type="Pfam" id="PF02008">
    <property type="entry name" value="zf-CXXC"/>
    <property type="match status" value="1"/>
</dbReference>
<feature type="region of interest" description="Disordered" evidence="5">
    <location>
        <begin position="914"/>
        <end position="967"/>
    </location>
</feature>
<dbReference type="InterPro" id="IPR002857">
    <property type="entry name" value="Znf_CXXC"/>
</dbReference>
<accession>A0A3S1HJJ5</accession>
<organism evidence="7 8">
    <name type="scientific">Elysia chlorotica</name>
    <name type="common">Eastern emerald elysia</name>
    <name type="synonym">Sea slug</name>
    <dbReference type="NCBI Taxonomy" id="188477"/>
    <lineage>
        <taxon>Eukaryota</taxon>
        <taxon>Metazoa</taxon>
        <taxon>Spiralia</taxon>
        <taxon>Lophotrochozoa</taxon>
        <taxon>Mollusca</taxon>
        <taxon>Gastropoda</taxon>
        <taxon>Heterobranchia</taxon>
        <taxon>Euthyneura</taxon>
        <taxon>Panpulmonata</taxon>
        <taxon>Sacoglossa</taxon>
        <taxon>Placobranchoidea</taxon>
        <taxon>Plakobranchidae</taxon>
        <taxon>Elysia</taxon>
    </lineage>
</organism>
<feature type="compositionally biased region" description="Polar residues" evidence="5">
    <location>
        <begin position="991"/>
        <end position="1011"/>
    </location>
</feature>
<evidence type="ECO:0000256" key="1">
    <source>
        <dbReference type="ARBA" id="ARBA00022723"/>
    </source>
</evidence>
<gene>
    <name evidence="7" type="ORF">EGW08_011478</name>
</gene>
<dbReference type="STRING" id="188477.A0A3S1HJJ5"/>
<keyword evidence="2 4" id="KW-0863">Zinc-finger</keyword>
<protein>
    <recommendedName>
        <fullName evidence="6">CXXC-type domain-containing protein</fullName>
    </recommendedName>
</protein>
<dbReference type="PROSITE" id="PS51058">
    <property type="entry name" value="ZF_CXXC"/>
    <property type="match status" value="1"/>
</dbReference>
<dbReference type="Proteomes" id="UP000271974">
    <property type="component" value="Unassembled WGS sequence"/>
</dbReference>
<dbReference type="GO" id="GO:0008270">
    <property type="term" value="F:zinc ion binding"/>
    <property type="evidence" value="ECO:0007669"/>
    <property type="project" value="UniProtKB-KW"/>
</dbReference>
<sequence length="1358" mass="147446">MARLRFPGRPGYRFDRIGVRYGADEARQTTDPSLAVVASIHKGLQCFRDLFGESDEDEEFQGFTNAEVKSAEHKLLKYHQAERNFLSKQAHLQEREIQASTQAAFASFAAVPVHIRGCDVRLDGAGGGKQRFGKTFKQILDTGLVRNVVPSTSKLVTGRKRKPSAKIDGGDAIIISENGDPFKHNGDPVRERVTSLKHVKLKRLTHMVDGQVIFRKPVGRPRKNFLPGDEGDFVNGESIGGSCGTRPSAKYRSAAQQLLAKATKLHHGSSASVYSNSPCKARKFVLPTKSSRSSRVIKPNKRFLEEDNTSNDSTVSSSIAGGKQARLVDSQTDGIKLEFPSAISSMLYPSASGDAPLRKSIFDMDVADGKPGGLGGNLTSPAFSSSPFLHHPSGSLASRSPFPAFSTAPQPCGTSSFTAGSTHCHSTSLGEKPLGALDQPLIVEGKRPRKPSLIMRMKLVEDDPEDEIRLQQSLLADSTSPQRPLGNSPLSSISLTSPSSSANLKVLDSRTDLAAVAQSASATSLNSAPVHGYGITKSLIAPAKLFSDSASSSAISKLSKSRRHKLKASLLPAQQTVVLRQAKLQLNRAALNRSKAALARSLKATLKREARLERKKRISLRKMKKSGDGEAMPVPEGADVTAASGLLALSNSPSIPALASGTSATLSQLSPFSLQASGAMVERSKQGLFQGMDVKLEPPASPCLTPTSTSSSTIPAVTAPATAPKPSSTPASTEKKVGSVRMKFKLGHGHEDDEYDSEPGYWGEQESKLDEYFESLVKDENVLKGYSVGDMDKCLVCERMCQVMANRKLPKLPFCKPCKKAYFFQLSKGDTGVRERRCYVKNNPNKCGPEKLGALTPNCAACKFRRFCGVLRKAKKLGLEARLWNKTYRPPKETPTKYSTVKWKHFIRKGPKKVKLSSSEADSDFEITPKKRSRNKSGDYSGSEGAFTPGKAGQRGRHRSLSSGGSDFARQQDYIHSKHLDQPLSVDVGDTSGSFSMSPPHTISSTKSSPGKVSRTPGKKSGPENSSDAHSARRSRGPRIKHVCRRAAMVFPGQRALFPGEGLARNGPLAGGKGLSAGGGVVGVGGCAPPTLTLSALPNEEKQHVLARTKMKKEFEKYSSSDDSEDERKPRPRLNTNSEKRHRQTSVKKERKLSLSSPSPMKENKAGSGVKDEDWLGEEGKGKDHRNSNRMKKFKVHGNRGRYRSYKKRDRRLRCLKCKGCLTPDCGNCVSCRDKPKFGGKGIIKKPCIHSLCLHLRKVRQATDAFIDPKSPEKFRRPDNNDDDNDGSYNRSSWSNGRYGAGRKSKMSRKSNGGGDGHGKMNKGDGNGTNDAEEADSEMYTDSSDSDDKEEGRISTRL</sequence>
<evidence type="ECO:0000256" key="3">
    <source>
        <dbReference type="ARBA" id="ARBA00022833"/>
    </source>
</evidence>
<feature type="compositionally biased region" description="Polar residues" evidence="5">
    <location>
        <begin position="1287"/>
        <end position="1296"/>
    </location>
</feature>
<feature type="region of interest" description="Disordered" evidence="5">
    <location>
        <begin position="979"/>
        <end position="1041"/>
    </location>
</feature>
<evidence type="ECO:0000256" key="4">
    <source>
        <dbReference type="PROSITE-ProRule" id="PRU00509"/>
    </source>
</evidence>
<feature type="region of interest" description="Disordered" evidence="5">
    <location>
        <begin position="1265"/>
        <end position="1358"/>
    </location>
</feature>
<keyword evidence="8" id="KW-1185">Reference proteome</keyword>
<feature type="compositionally biased region" description="Basic and acidic residues" evidence="5">
    <location>
        <begin position="1270"/>
        <end position="1280"/>
    </location>
</feature>
<reference evidence="7 8" key="1">
    <citation type="submission" date="2019-01" db="EMBL/GenBank/DDBJ databases">
        <title>A draft genome assembly of the solar-powered sea slug Elysia chlorotica.</title>
        <authorList>
            <person name="Cai H."/>
            <person name="Li Q."/>
            <person name="Fang X."/>
            <person name="Li J."/>
            <person name="Curtis N.E."/>
            <person name="Altenburger A."/>
            <person name="Shibata T."/>
            <person name="Feng M."/>
            <person name="Maeda T."/>
            <person name="Schwartz J.A."/>
            <person name="Shigenobu S."/>
            <person name="Lundholm N."/>
            <person name="Nishiyama T."/>
            <person name="Yang H."/>
            <person name="Hasebe M."/>
            <person name="Li S."/>
            <person name="Pierce S.K."/>
            <person name="Wang J."/>
        </authorList>
    </citation>
    <scope>NUCLEOTIDE SEQUENCE [LARGE SCALE GENOMIC DNA]</scope>
    <source>
        <strain evidence="7">EC2010</strain>
        <tissue evidence="7">Whole organism of an adult</tissue>
    </source>
</reference>
<evidence type="ECO:0000256" key="2">
    <source>
        <dbReference type="ARBA" id="ARBA00022771"/>
    </source>
</evidence>
<proteinExistence type="predicted"/>
<feature type="region of interest" description="Disordered" evidence="5">
    <location>
        <begin position="1114"/>
        <end position="1205"/>
    </location>
</feature>
<feature type="compositionally biased region" description="Acidic residues" evidence="5">
    <location>
        <begin position="1331"/>
        <end position="1349"/>
    </location>
</feature>
<evidence type="ECO:0000259" key="6">
    <source>
        <dbReference type="PROSITE" id="PS51058"/>
    </source>
</evidence>
<keyword evidence="1" id="KW-0479">Metal-binding</keyword>
<evidence type="ECO:0000256" key="5">
    <source>
        <dbReference type="SAM" id="MobiDB-lite"/>
    </source>
</evidence>
<dbReference type="GO" id="GO:0003677">
    <property type="term" value="F:DNA binding"/>
    <property type="evidence" value="ECO:0007669"/>
    <property type="project" value="InterPro"/>
</dbReference>
<feature type="compositionally biased region" description="Low complexity" evidence="5">
    <location>
        <begin position="488"/>
        <end position="499"/>
    </location>
</feature>
<feature type="region of interest" description="Disordered" evidence="5">
    <location>
        <begin position="702"/>
        <end position="739"/>
    </location>
</feature>
<feature type="region of interest" description="Disordered" evidence="5">
    <location>
        <begin position="474"/>
        <end position="499"/>
    </location>
</feature>
<dbReference type="EMBL" id="RQTK01000374">
    <property type="protein sequence ID" value="RUS80755.1"/>
    <property type="molecule type" value="Genomic_DNA"/>
</dbReference>
<evidence type="ECO:0000313" key="8">
    <source>
        <dbReference type="Proteomes" id="UP000271974"/>
    </source>
</evidence>
<feature type="domain" description="CXXC-type" evidence="6">
    <location>
        <begin position="1208"/>
        <end position="1254"/>
    </location>
</feature>
<feature type="compositionally biased region" description="Basic residues" evidence="5">
    <location>
        <begin position="1032"/>
        <end position="1041"/>
    </location>
</feature>
<feature type="compositionally biased region" description="Basic residues" evidence="5">
    <location>
        <begin position="1188"/>
        <end position="1205"/>
    </location>
</feature>
<name>A0A3S1HJJ5_ELYCH</name>
<feature type="region of interest" description="Disordered" evidence="5">
    <location>
        <begin position="300"/>
        <end position="325"/>
    </location>
</feature>
<feature type="compositionally biased region" description="Basic residues" evidence="5">
    <location>
        <begin position="1140"/>
        <end position="1151"/>
    </location>
</feature>